<evidence type="ECO:0000256" key="4">
    <source>
        <dbReference type="ARBA" id="ARBA00010662"/>
    </source>
</evidence>
<dbReference type="InterPro" id="IPR005900">
    <property type="entry name" value="6-phosphogluconolactonase_DevB"/>
</dbReference>
<dbReference type="NCBIfam" id="TIGR01198">
    <property type="entry name" value="pgl"/>
    <property type="match status" value="1"/>
</dbReference>
<keyword evidence="10" id="KW-1185">Reference proteome</keyword>
<dbReference type="PANTHER" id="PTHR11054">
    <property type="entry name" value="6-PHOSPHOGLUCONOLACTONASE"/>
    <property type="match status" value="1"/>
</dbReference>
<dbReference type="Proteomes" id="UP000245921">
    <property type="component" value="Unassembled WGS sequence"/>
</dbReference>
<evidence type="ECO:0000256" key="7">
    <source>
        <dbReference type="RuleBase" id="RU365095"/>
    </source>
</evidence>
<dbReference type="EMBL" id="QGGI01000005">
    <property type="protein sequence ID" value="PWJ95429.1"/>
    <property type="molecule type" value="Genomic_DNA"/>
</dbReference>
<keyword evidence="7" id="KW-0378">Hydrolase</keyword>
<dbReference type="GO" id="GO:0017057">
    <property type="term" value="F:6-phosphogluconolactonase activity"/>
    <property type="evidence" value="ECO:0007669"/>
    <property type="project" value="UniProtKB-UniRule"/>
</dbReference>
<dbReference type="InterPro" id="IPR039104">
    <property type="entry name" value="6PGL"/>
</dbReference>
<dbReference type="RefSeq" id="WP_109604343.1">
    <property type="nucleotide sequence ID" value="NZ_QGGI01000005.1"/>
</dbReference>
<comment type="caution">
    <text evidence="9">The sequence shown here is derived from an EMBL/GenBank/DDBJ whole genome shotgun (WGS) entry which is preliminary data.</text>
</comment>
<proteinExistence type="inferred from homology"/>
<organism evidence="9 10">
    <name type="scientific">Oceanotoga teriensis</name>
    <dbReference type="NCBI Taxonomy" id="515440"/>
    <lineage>
        <taxon>Bacteria</taxon>
        <taxon>Thermotogati</taxon>
        <taxon>Thermotogota</taxon>
        <taxon>Thermotogae</taxon>
        <taxon>Petrotogales</taxon>
        <taxon>Petrotogaceae</taxon>
        <taxon>Oceanotoga</taxon>
    </lineage>
</organism>
<evidence type="ECO:0000256" key="2">
    <source>
        <dbReference type="ARBA" id="ARBA00002681"/>
    </source>
</evidence>
<evidence type="ECO:0000256" key="5">
    <source>
        <dbReference type="ARBA" id="ARBA00013198"/>
    </source>
</evidence>
<name>A0AA45HJ42_9BACT</name>
<comment type="similarity">
    <text evidence="4 7">Belongs to the glucosamine/galactosamine-6-phosphate isomerase family. 6-phosphogluconolactonase subfamily.</text>
</comment>
<dbReference type="CDD" id="cd01400">
    <property type="entry name" value="6PGL"/>
    <property type="match status" value="1"/>
</dbReference>
<evidence type="ECO:0000256" key="1">
    <source>
        <dbReference type="ARBA" id="ARBA00000832"/>
    </source>
</evidence>
<dbReference type="AlphaFoldDB" id="A0AA45HJ42"/>
<protein>
    <recommendedName>
        <fullName evidence="6 7">6-phosphogluconolactonase</fullName>
        <shortName evidence="7">6PGL</shortName>
        <ecNumber evidence="5 7">3.1.1.31</ecNumber>
    </recommendedName>
</protein>
<evidence type="ECO:0000313" key="10">
    <source>
        <dbReference type="Proteomes" id="UP000245921"/>
    </source>
</evidence>
<evidence type="ECO:0000313" key="9">
    <source>
        <dbReference type="EMBL" id="PWJ95429.1"/>
    </source>
</evidence>
<comment type="catalytic activity">
    <reaction evidence="1 7">
        <text>6-phospho-D-glucono-1,5-lactone + H2O = 6-phospho-D-gluconate + H(+)</text>
        <dbReference type="Rhea" id="RHEA:12556"/>
        <dbReference type="ChEBI" id="CHEBI:15377"/>
        <dbReference type="ChEBI" id="CHEBI:15378"/>
        <dbReference type="ChEBI" id="CHEBI:57955"/>
        <dbReference type="ChEBI" id="CHEBI:58759"/>
        <dbReference type="EC" id="3.1.1.31"/>
    </reaction>
</comment>
<dbReference type="InterPro" id="IPR006148">
    <property type="entry name" value="Glc/Gal-6P_isomerase"/>
</dbReference>
<gene>
    <name evidence="7" type="primary">pgl</name>
    <name evidence="9" type="ORF">C7380_10556</name>
</gene>
<comment type="function">
    <text evidence="2 7">Hydrolysis of 6-phosphogluconolactone to 6-phosphogluconate.</text>
</comment>
<comment type="pathway">
    <text evidence="3 7">Carbohydrate degradation; pentose phosphate pathway; D-ribulose 5-phosphate from D-glucose 6-phosphate (oxidative stage): step 2/3.</text>
</comment>
<feature type="domain" description="Glucosamine/galactosamine-6-phosphate isomerase" evidence="8">
    <location>
        <begin position="12"/>
        <end position="215"/>
    </location>
</feature>
<dbReference type="GO" id="GO:0006098">
    <property type="term" value="P:pentose-phosphate shunt"/>
    <property type="evidence" value="ECO:0007669"/>
    <property type="project" value="InterPro"/>
</dbReference>
<dbReference type="EC" id="3.1.1.31" evidence="5 7"/>
<dbReference type="InterPro" id="IPR037171">
    <property type="entry name" value="NagB/RpiA_transferase-like"/>
</dbReference>
<evidence type="ECO:0000259" key="8">
    <source>
        <dbReference type="Pfam" id="PF01182"/>
    </source>
</evidence>
<reference evidence="9 10" key="1">
    <citation type="submission" date="2018-05" db="EMBL/GenBank/DDBJ databases">
        <title>Genomic Encyclopedia of Type Strains, Phase IV (KMG-IV): sequencing the most valuable type-strain genomes for metagenomic binning, comparative biology and taxonomic classification.</title>
        <authorList>
            <person name="Goeker M."/>
        </authorList>
    </citation>
    <scope>NUCLEOTIDE SEQUENCE [LARGE SCALE GENOMIC DNA]</scope>
    <source>
        <strain evidence="9 10">DSM 24906</strain>
    </source>
</reference>
<dbReference type="PANTHER" id="PTHR11054:SF0">
    <property type="entry name" value="6-PHOSPHOGLUCONOLACTONASE"/>
    <property type="match status" value="1"/>
</dbReference>
<dbReference type="GO" id="GO:0005975">
    <property type="term" value="P:carbohydrate metabolic process"/>
    <property type="evidence" value="ECO:0007669"/>
    <property type="project" value="UniProtKB-UniRule"/>
</dbReference>
<evidence type="ECO:0000256" key="3">
    <source>
        <dbReference type="ARBA" id="ARBA00004961"/>
    </source>
</evidence>
<sequence length="228" mass="26918">MKIYLFKNEDEMANRSAKLFYEEYLKNSNSFKVMLSGGSTPINMYKIIISEYKDKINWENVLIFFGDERFISENSSNNNYKNTYENFLKHIPIPKSNIFKIRTDIPIEKSIIDYENKIITKTKNYKFNLIYLGIGNDGHTASLFPDELKKKGFIIYTEKEHGNPPLKRISVNFDLIEKADKIIFMSNYKKKEKVLNQIIENFETVKNKYPTTSLKNQNIYYLIAKDGY</sequence>
<dbReference type="SUPFAM" id="SSF100950">
    <property type="entry name" value="NagB/RpiA/CoA transferase-like"/>
    <property type="match status" value="1"/>
</dbReference>
<accession>A0AA45HJ42</accession>
<dbReference type="Pfam" id="PF01182">
    <property type="entry name" value="Glucosamine_iso"/>
    <property type="match status" value="1"/>
</dbReference>
<evidence type="ECO:0000256" key="6">
    <source>
        <dbReference type="ARBA" id="ARBA00020337"/>
    </source>
</evidence>
<dbReference type="Gene3D" id="3.40.50.1360">
    <property type="match status" value="1"/>
</dbReference>